<dbReference type="PANTHER" id="PTHR48025">
    <property type="entry name" value="OS02G0815200 PROTEIN"/>
    <property type="match status" value="1"/>
</dbReference>
<evidence type="ECO:0000256" key="1">
    <source>
        <dbReference type="ARBA" id="ARBA00022884"/>
    </source>
</evidence>
<dbReference type="SMART" id="SM00360">
    <property type="entry name" value="RRM"/>
    <property type="match status" value="2"/>
</dbReference>
<evidence type="ECO:0000259" key="4">
    <source>
        <dbReference type="PROSITE" id="PS50102"/>
    </source>
</evidence>
<reference evidence="5 6" key="1">
    <citation type="submission" date="2024-01" db="EMBL/GenBank/DDBJ databases">
        <title>The genomes of 5 underutilized Papilionoideae crops provide insights into root nodulation and disease resistanc.</title>
        <authorList>
            <person name="Jiang F."/>
        </authorList>
    </citation>
    <scope>NUCLEOTIDE SEQUENCE [LARGE SCALE GENOMIC DNA]</scope>
    <source>
        <strain evidence="5">JINMINGXINNONG_FW02</strain>
        <tissue evidence="5">Leaves</tissue>
    </source>
</reference>
<sequence>MALLRVVCLTSANQLSPQTSSHSISFSSLSQSINFPNHSSFRLPRLSLSTTKQTPNFTLTCVSTSEQQAQPVTEEEFSRTRLLAQNVPWTSTPEDIRSLFEKHGKVLDVELSMYKKDRNRGLAFVEMGSPEEALEALNKLESYEFEGRVMRVNYARPKKKKTPPPVKPNSGVTFNLFVGNLSYEAKSTDLKEFFNSGTGKVVRAEVVFHENPRKPSGYGFVSFKSKKEAEAALSEFQGKDFMGRSIRVDRGRRFVQKPGDRTAKSVNTPSELSVNGAEAQQPAEGTPNSEDTPELSVNGAEAQQPVEETPNSEELSVNGTEADKAD</sequence>
<protein>
    <recommendedName>
        <fullName evidence="4">RRM domain-containing protein</fullName>
    </recommendedName>
</protein>
<keyword evidence="6" id="KW-1185">Reference proteome</keyword>
<organism evidence="5 6">
    <name type="scientific">Phaseolus coccineus</name>
    <name type="common">Scarlet runner bean</name>
    <name type="synonym">Phaseolus multiflorus</name>
    <dbReference type="NCBI Taxonomy" id="3886"/>
    <lineage>
        <taxon>Eukaryota</taxon>
        <taxon>Viridiplantae</taxon>
        <taxon>Streptophyta</taxon>
        <taxon>Embryophyta</taxon>
        <taxon>Tracheophyta</taxon>
        <taxon>Spermatophyta</taxon>
        <taxon>Magnoliopsida</taxon>
        <taxon>eudicotyledons</taxon>
        <taxon>Gunneridae</taxon>
        <taxon>Pentapetalae</taxon>
        <taxon>rosids</taxon>
        <taxon>fabids</taxon>
        <taxon>Fabales</taxon>
        <taxon>Fabaceae</taxon>
        <taxon>Papilionoideae</taxon>
        <taxon>50 kb inversion clade</taxon>
        <taxon>NPAAA clade</taxon>
        <taxon>indigoferoid/millettioid clade</taxon>
        <taxon>Phaseoleae</taxon>
        <taxon>Phaseolus</taxon>
    </lineage>
</organism>
<dbReference type="InterPro" id="IPR000504">
    <property type="entry name" value="RRM_dom"/>
</dbReference>
<comment type="caution">
    <text evidence="5">The sequence shown here is derived from an EMBL/GenBank/DDBJ whole genome shotgun (WGS) entry which is preliminary data.</text>
</comment>
<dbReference type="InterPro" id="IPR035979">
    <property type="entry name" value="RBD_domain_sf"/>
</dbReference>
<name>A0AAN9MEQ8_PHACN</name>
<feature type="compositionally biased region" description="Basic and acidic residues" evidence="3">
    <location>
        <begin position="252"/>
        <end position="263"/>
    </location>
</feature>
<dbReference type="Gene3D" id="3.30.70.330">
    <property type="match status" value="2"/>
</dbReference>
<feature type="region of interest" description="Disordered" evidence="3">
    <location>
        <begin position="252"/>
        <end position="326"/>
    </location>
</feature>
<dbReference type="EMBL" id="JAYMYR010000007">
    <property type="protein sequence ID" value="KAK7353037.1"/>
    <property type="molecule type" value="Genomic_DNA"/>
</dbReference>
<proteinExistence type="predicted"/>
<accession>A0AAN9MEQ8</accession>
<gene>
    <name evidence="5" type="ORF">VNO80_18469</name>
</gene>
<dbReference type="GO" id="GO:1901259">
    <property type="term" value="P:chloroplast rRNA processing"/>
    <property type="evidence" value="ECO:0007669"/>
    <property type="project" value="TreeGrafter"/>
</dbReference>
<evidence type="ECO:0000313" key="5">
    <source>
        <dbReference type="EMBL" id="KAK7353037.1"/>
    </source>
</evidence>
<feature type="compositionally biased region" description="Polar residues" evidence="3">
    <location>
        <begin position="264"/>
        <end position="273"/>
    </location>
</feature>
<dbReference type="InterPro" id="IPR012677">
    <property type="entry name" value="Nucleotide-bd_a/b_plait_sf"/>
</dbReference>
<feature type="domain" description="RRM" evidence="4">
    <location>
        <begin position="80"/>
        <end position="157"/>
    </location>
</feature>
<dbReference type="CDD" id="cd00590">
    <property type="entry name" value="RRM_SF"/>
    <property type="match status" value="2"/>
</dbReference>
<dbReference type="InterPro" id="IPR050502">
    <property type="entry name" value="Euk_RNA-bind_prot"/>
</dbReference>
<feature type="domain" description="RRM" evidence="4">
    <location>
        <begin position="174"/>
        <end position="253"/>
    </location>
</feature>
<dbReference type="PROSITE" id="PS50102">
    <property type="entry name" value="RRM"/>
    <property type="match status" value="2"/>
</dbReference>
<evidence type="ECO:0000313" key="6">
    <source>
        <dbReference type="Proteomes" id="UP001374584"/>
    </source>
</evidence>
<keyword evidence="1 2" id="KW-0694">RNA-binding</keyword>
<dbReference type="GO" id="GO:0009535">
    <property type="term" value="C:chloroplast thylakoid membrane"/>
    <property type="evidence" value="ECO:0007669"/>
    <property type="project" value="TreeGrafter"/>
</dbReference>
<dbReference type="PANTHER" id="PTHR48025:SF17">
    <property type="entry name" value="28 KDA RIBONUCLEOPROTEIN, CHLOROPLASTIC"/>
    <property type="match status" value="1"/>
</dbReference>
<dbReference type="Proteomes" id="UP001374584">
    <property type="component" value="Unassembled WGS sequence"/>
</dbReference>
<dbReference type="SUPFAM" id="SSF54928">
    <property type="entry name" value="RNA-binding domain, RBD"/>
    <property type="match status" value="1"/>
</dbReference>
<evidence type="ECO:0000256" key="3">
    <source>
        <dbReference type="SAM" id="MobiDB-lite"/>
    </source>
</evidence>
<dbReference type="Pfam" id="PF00076">
    <property type="entry name" value="RRM_1"/>
    <property type="match status" value="2"/>
</dbReference>
<dbReference type="AlphaFoldDB" id="A0AAN9MEQ8"/>
<dbReference type="GO" id="GO:0003729">
    <property type="term" value="F:mRNA binding"/>
    <property type="evidence" value="ECO:0007669"/>
    <property type="project" value="TreeGrafter"/>
</dbReference>
<evidence type="ECO:0000256" key="2">
    <source>
        <dbReference type="PROSITE-ProRule" id="PRU00176"/>
    </source>
</evidence>